<feature type="domain" description="AMP-dependent synthetase/ligase" evidence="1">
    <location>
        <begin position="1"/>
        <end position="201"/>
    </location>
</feature>
<dbReference type="InterPro" id="IPR045851">
    <property type="entry name" value="AMP-bd_C_sf"/>
</dbReference>
<evidence type="ECO:0000313" key="2">
    <source>
        <dbReference type="EMBL" id="MBK1842814.1"/>
    </source>
</evidence>
<gene>
    <name evidence="2" type="ORF">JHL17_36020</name>
</gene>
<organism evidence="2 3">
    <name type="scientific">Azospirillum endophyticum</name>
    <dbReference type="NCBI Taxonomy" id="2800326"/>
    <lineage>
        <taxon>Bacteria</taxon>
        <taxon>Pseudomonadati</taxon>
        <taxon>Pseudomonadota</taxon>
        <taxon>Alphaproteobacteria</taxon>
        <taxon>Rhodospirillales</taxon>
        <taxon>Azospirillaceae</taxon>
        <taxon>Azospirillum</taxon>
    </lineage>
</organism>
<evidence type="ECO:0000313" key="3">
    <source>
        <dbReference type="Proteomes" id="UP000652760"/>
    </source>
</evidence>
<dbReference type="Gene3D" id="3.40.50.12780">
    <property type="entry name" value="N-terminal domain of ligase-like"/>
    <property type="match status" value="1"/>
</dbReference>
<dbReference type="PANTHER" id="PTHR45527">
    <property type="entry name" value="NONRIBOSOMAL PEPTIDE SYNTHETASE"/>
    <property type="match status" value="1"/>
</dbReference>
<reference evidence="3" key="1">
    <citation type="submission" date="2021-01" db="EMBL/GenBank/DDBJ databases">
        <title>Genome public.</title>
        <authorList>
            <person name="Liu C."/>
            <person name="Sun Q."/>
        </authorList>
    </citation>
    <scope>NUCLEOTIDE SEQUENCE [LARGE SCALE GENOMIC DNA]</scope>
    <source>
        <strain evidence="3">YIM B02556</strain>
    </source>
</reference>
<dbReference type="InterPro" id="IPR000873">
    <property type="entry name" value="AMP-dep_synth/lig_dom"/>
</dbReference>
<feature type="non-terminal residue" evidence="2">
    <location>
        <position position="1"/>
    </location>
</feature>
<dbReference type="SUPFAM" id="SSF56801">
    <property type="entry name" value="Acetyl-CoA synthetase-like"/>
    <property type="match status" value="1"/>
</dbReference>
<dbReference type="RefSeq" id="WP_200199477.1">
    <property type="nucleotide sequence ID" value="NZ_JAENHM010000092.1"/>
</dbReference>
<proteinExistence type="predicted"/>
<name>A0ABS1FHC2_9PROT</name>
<keyword evidence="3" id="KW-1185">Reference proteome</keyword>
<dbReference type="PANTHER" id="PTHR45527:SF1">
    <property type="entry name" value="FATTY ACID SYNTHASE"/>
    <property type="match status" value="1"/>
</dbReference>
<dbReference type="EMBL" id="JAENHM010000092">
    <property type="protein sequence ID" value="MBK1842814.1"/>
    <property type="molecule type" value="Genomic_DNA"/>
</dbReference>
<accession>A0ABS1FHC2</accession>
<sequence length="294" mass="31424">TPKGAGNSHGALLNRLAWMQKAYRLAPGERVLQKTPFGFDVSVWEFFWPLMVGAHLVVAAPGEHRDAARLVALIREQSIDTLHFVPSMLQAFLEEPGVEDCTSLRRVVCSGEALPVALQDRLFARLPAVGLYNLYGPTEAAIDVSHWTCRAGEGGAGGGVPIGVAIDNLRLHVLDGSLNPLPAGAVGELYIAGAGLARGYHRRAGLTAERFVADPFASDGGRMYRTGDLARRRGDGVIEYVGRIDHQVKIRGLRIELGEIEAALRGHPAVRDAVVVARDGAGGKRLVGYVAADA</sequence>
<dbReference type="InterPro" id="IPR042099">
    <property type="entry name" value="ANL_N_sf"/>
</dbReference>
<protein>
    <submittedName>
        <fullName evidence="2">AMP-binding protein</fullName>
    </submittedName>
</protein>
<comment type="caution">
    <text evidence="2">The sequence shown here is derived from an EMBL/GenBank/DDBJ whole genome shotgun (WGS) entry which is preliminary data.</text>
</comment>
<dbReference type="Pfam" id="PF00501">
    <property type="entry name" value="AMP-binding"/>
    <property type="match status" value="1"/>
</dbReference>
<feature type="non-terminal residue" evidence="2">
    <location>
        <position position="294"/>
    </location>
</feature>
<evidence type="ECO:0000259" key="1">
    <source>
        <dbReference type="Pfam" id="PF00501"/>
    </source>
</evidence>
<dbReference type="Proteomes" id="UP000652760">
    <property type="component" value="Unassembled WGS sequence"/>
</dbReference>
<dbReference type="Gene3D" id="3.30.300.30">
    <property type="match status" value="1"/>
</dbReference>